<sequence length="97" mass="10182">MIPQEYVKARSVSLDALDGLGAHRDAVVLVGAQAVYLHAGDADFVTAPTTTDAADAESGFGDPDEIKMSMVALVDDLLRELDRATPGRAGRTRSPAN</sequence>
<proteinExistence type="predicted"/>
<dbReference type="OrthoDB" id="3515986at2"/>
<accession>A0A2P8I6W6</accession>
<keyword evidence="2" id="KW-1185">Reference proteome</keyword>
<gene>
    <name evidence="1" type="ORF">B0I31_107279</name>
</gene>
<dbReference type="EMBL" id="PYAX01000007">
    <property type="protein sequence ID" value="PSL54222.1"/>
    <property type="molecule type" value="Genomic_DNA"/>
</dbReference>
<protein>
    <submittedName>
        <fullName evidence="1">Uncharacterized protein</fullName>
    </submittedName>
</protein>
<dbReference type="RefSeq" id="WP_106617311.1">
    <property type="nucleotide sequence ID" value="NZ_PYAX01000007.1"/>
</dbReference>
<evidence type="ECO:0000313" key="1">
    <source>
        <dbReference type="EMBL" id="PSL54222.1"/>
    </source>
</evidence>
<evidence type="ECO:0000313" key="2">
    <source>
        <dbReference type="Proteomes" id="UP000241118"/>
    </source>
</evidence>
<organism evidence="1 2">
    <name type="scientific">Saccharothrix carnea</name>
    <dbReference type="NCBI Taxonomy" id="1280637"/>
    <lineage>
        <taxon>Bacteria</taxon>
        <taxon>Bacillati</taxon>
        <taxon>Actinomycetota</taxon>
        <taxon>Actinomycetes</taxon>
        <taxon>Pseudonocardiales</taxon>
        <taxon>Pseudonocardiaceae</taxon>
        <taxon>Saccharothrix</taxon>
    </lineage>
</organism>
<comment type="caution">
    <text evidence="1">The sequence shown here is derived from an EMBL/GenBank/DDBJ whole genome shotgun (WGS) entry which is preliminary data.</text>
</comment>
<dbReference type="Proteomes" id="UP000241118">
    <property type="component" value="Unassembled WGS sequence"/>
</dbReference>
<dbReference type="AlphaFoldDB" id="A0A2P8I6W6"/>
<name>A0A2P8I6W6_SACCR</name>
<reference evidence="1 2" key="1">
    <citation type="submission" date="2018-03" db="EMBL/GenBank/DDBJ databases">
        <title>Genomic Encyclopedia of Type Strains, Phase III (KMG-III): the genomes of soil and plant-associated and newly described type strains.</title>
        <authorList>
            <person name="Whitman W."/>
        </authorList>
    </citation>
    <scope>NUCLEOTIDE SEQUENCE [LARGE SCALE GENOMIC DNA]</scope>
    <source>
        <strain evidence="1 2">CGMCC 4.7097</strain>
    </source>
</reference>